<keyword evidence="3" id="KW-0732">Signal</keyword>
<reference evidence="9" key="1">
    <citation type="journal article" date="2019" name="Int. J. Syst. Evol. Microbiol.">
        <title>The Global Catalogue of Microorganisms (GCM) 10K type strain sequencing project: providing services to taxonomists for standard genome sequencing and annotation.</title>
        <authorList>
            <consortium name="The Broad Institute Genomics Platform"/>
            <consortium name="The Broad Institute Genome Sequencing Center for Infectious Disease"/>
            <person name="Wu L."/>
            <person name="Ma J."/>
        </authorList>
    </citation>
    <scope>NUCLEOTIDE SEQUENCE [LARGE SCALE GENOMIC DNA]</scope>
    <source>
        <strain evidence="9">KCTC 52298</strain>
    </source>
</reference>
<evidence type="ECO:0000256" key="2">
    <source>
        <dbReference type="ARBA" id="ARBA00006275"/>
    </source>
</evidence>
<dbReference type="Pfam" id="PF07980">
    <property type="entry name" value="SusD_RagB"/>
    <property type="match status" value="1"/>
</dbReference>
<dbReference type="InterPro" id="IPR033985">
    <property type="entry name" value="SusD-like_N"/>
</dbReference>
<dbReference type="SUPFAM" id="SSF48452">
    <property type="entry name" value="TPR-like"/>
    <property type="match status" value="1"/>
</dbReference>
<dbReference type="Pfam" id="PF14322">
    <property type="entry name" value="SusD-like_3"/>
    <property type="match status" value="1"/>
</dbReference>
<evidence type="ECO:0000259" key="6">
    <source>
        <dbReference type="Pfam" id="PF07980"/>
    </source>
</evidence>
<organism evidence="8 9">
    <name type="scientific">Sphingobacterium tabacisoli</name>
    <dbReference type="NCBI Taxonomy" id="2044855"/>
    <lineage>
        <taxon>Bacteria</taxon>
        <taxon>Pseudomonadati</taxon>
        <taxon>Bacteroidota</taxon>
        <taxon>Sphingobacteriia</taxon>
        <taxon>Sphingobacteriales</taxon>
        <taxon>Sphingobacteriaceae</taxon>
        <taxon>Sphingobacterium</taxon>
    </lineage>
</organism>
<evidence type="ECO:0000313" key="9">
    <source>
        <dbReference type="Proteomes" id="UP001597440"/>
    </source>
</evidence>
<comment type="similarity">
    <text evidence="2">Belongs to the SusD family.</text>
</comment>
<keyword evidence="9" id="KW-1185">Reference proteome</keyword>
<dbReference type="CDD" id="cd08977">
    <property type="entry name" value="SusD"/>
    <property type="match status" value="1"/>
</dbReference>
<comment type="subcellular location">
    <subcellularLocation>
        <location evidence="1">Cell outer membrane</location>
    </subcellularLocation>
</comment>
<evidence type="ECO:0000256" key="3">
    <source>
        <dbReference type="ARBA" id="ARBA00022729"/>
    </source>
</evidence>
<feature type="domain" description="SusD-like N-terminal" evidence="7">
    <location>
        <begin position="77"/>
        <end position="225"/>
    </location>
</feature>
<proteinExistence type="inferred from homology"/>
<evidence type="ECO:0000313" key="8">
    <source>
        <dbReference type="EMBL" id="MFD2554773.1"/>
    </source>
</evidence>
<evidence type="ECO:0000256" key="4">
    <source>
        <dbReference type="ARBA" id="ARBA00023136"/>
    </source>
</evidence>
<accession>A0ABW5L3B7</accession>
<protein>
    <submittedName>
        <fullName evidence="8">RagB/SusD family nutrient uptake outer membrane protein</fullName>
    </submittedName>
</protein>
<dbReference type="InterPro" id="IPR012944">
    <property type="entry name" value="SusD_RagB_dom"/>
</dbReference>
<gene>
    <name evidence="8" type="ORF">ACFSQW_10255</name>
</gene>
<keyword evidence="5" id="KW-0998">Cell outer membrane</keyword>
<evidence type="ECO:0000259" key="7">
    <source>
        <dbReference type="Pfam" id="PF14322"/>
    </source>
</evidence>
<dbReference type="Proteomes" id="UP001597440">
    <property type="component" value="Unassembled WGS sequence"/>
</dbReference>
<evidence type="ECO:0000256" key="5">
    <source>
        <dbReference type="ARBA" id="ARBA00023237"/>
    </source>
</evidence>
<dbReference type="InterPro" id="IPR011990">
    <property type="entry name" value="TPR-like_helical_dom_sf"/>
</dbReference>
<sequence length="458" mass="51871">MQIKNIAALLCMGTFTLLSLLSCEGLIEVEKPVNQIYKKEVFENTKTATAALAGLYASLFESSPLAGDQTGSLMGVYTDDMTFNVSVSNSGLPEIYGNQQIAANPKVLSYWTSAYQLVYTANAIIEGTEASTTLADKDKNWIKGEALLLRSILYFYLQQVYGDIPFVTQTDYTINRQMAKTSSDQLLDKLAADLETAGALLSDDYRSAERIFPNRKVAEIMLAKVLALQHKYAEAEVLFQDIIKSPLYQLEKDLSKTFLKDGKHILWQLKPKLPGNITKEALQYIFSNALSANYTVSPDLISVFSTNDKRRKNWIVEVPINSEAWYGVYKYKNRVDNNTEYSIVFRLDEVYLLLAEVLAQQGKIGEALPYINAIRQKAAISLLEEPIDQNSLLEEILLENRREFFAEMGLRFLTLKRFNRLDDLKGVKPNWKSYHANWPLPEKELLLNPKLNPQSTGY</sequence>
<dbReference type="EMBL" id="JBHULD010000014">
    <property type="protein sequence ID" value="MFD2554773.1"/>
    <property type="molecule type" value="Genomic_DNA"/>
</dbReference>
<feature type="domain" description="RagB/SusD" evidence="6">
    <location>
        <begin position="329"/>
        <end position="424"/>
    </location>
</feature>
<comment type="caution">
    <text evidence="8">The sequence shown here is derived from an EMBL/GenBank/DDBJ whole genome shotgun (WGS) entry which is preliminary data.</text>
</comment>
<dbReference type="Gene3D" id="1.25.40.390">
    <property type="match status" value="1"/>
</dbReference>
<dbReference type="RefSeq" id="WP_210353163.1">
    <property type="nucleotide sequence ID" value="NZ_JAEQMU010000001.1"/>
</dbReference>
<dbReference type="PROSITE" id="PS51257">
    <property type="entry name" value="PROKAR_LIPOPROTEIN"/>
    <property type="match status" value="1"/>
</dbReference>
<keyword evidence="4" id="KW-0472">Membrane</keyword>
<name>A0ABW5L3B7_9SPHI</name>
<evidence type="ECO:0000256" key="1">
    <source>
        <dbReference type="ARBA" id="ARBA00004442"/>
    </source>
</evidence>